<gene>
    <name evidence="1" type="ORF">SC09_contig8orf00127</name>
</gene>
<sequence>MIASTYPNIPWLNTNIDIKLDVIAKMMKIIVYTFKRM</sequence>
<proteinExistence type="predicted"/>
<organism evidence="1 2">
    <name type="scientific">Bacillus subtilis</name>
    <dbReference type="NCBI Taxonomy" id="1423"/>
    <lineage>
        <taxon>Bacteria</taxon>
        <taxon>Bacillati</taxon>
        <taxon>Bacillota</taxon>
        <taxon>Bacilli</taxon>
        <taxon>Bacillales</taxon>
        <taxon>Bacillaceae</taxon>
        <taxon>Bacillus</taxon>
    </lineage>
</organism>
<accession>A0A0D1IWW9</accession>
<reference evidence="1 2" key="1">
    <citation type="submission" date="2014-12" db="EMBL/GenBank/DDBJ databases">
        <title>Comparative genome analysis of Bacillus coagulans HM-08, Clostridium butyricum HM-68, Bacillus subtilis HM-66 and Bacillus licheniformis BL-09.</title>
        <authorList>
            <person name="Zhang H."/>
        </authorList>
    </citation>
    <scope>NUCLEOTIDE SEQUENCE [LARGE SCALE GENOMIC DNA]</scope>
    <source>
        <strain evidence="1 2">HM-66</strain>
    </source>
</reference>
<evidence type="ECO:0000313" key="1">
    <source>
        <dbReference type="EMBL" id="KIU04474.1"/>
    </source>
</evidence>
<dbReference type="EMBL" id="JXBC01000014">
    <property type="protein sequence ID" value="KIU04474.1"/>
    <property type="molecule type" value="Genomic_DNA"/>
</dbReference>
<dbReference type="AlphaFoldDB" id="A0A0D1IWW9"/>
<evidence type="ECO:0000313" key="2">
    <source>
        <dbReference type="Proteomes" id="UP000032247"/>
    </source>
</evidence>
<comment type="caution">
    <text evidence="1">The sequence shown here is derived from an EMBL/GenBank/DDBJ whole genome shotgun (WGS) entry which is preliminary data.</text>
</comment>
<protein>
    <submittedName>
        <fullName evidence="1">Uncharacterized protein</fullName>
    </submittedName>
</protein>
<dbReference type="Proteomes" id="UP000032247">
    <property type="component" value="Unassembled WGS sequence"/>
</dbReference>
<name>A0A0D1IWW9_BACIU</name>